<dbReference type="InterPro" id="IPR003732">
    <property type="entry name" value="Daa-tRNA_deacyls_DTD"/>
</dbReference>
<evidence type="ECO:0000256" key="3">
    <source>
        <dbReference type="ARBA" id="ARBA00022884"/>
    </source>
</evidence>
<dbReference type="InterPro" id="IPR023509">
    <property type="entry name" value="DTD-like_sf"/>
</dbReference>
<evidence type="ECO:0000313" key="6">
    <source>
        <dbReference type="Proteomes" id="UP000263232"/>
    </source>
</evidence>
<dbReference type="Gene3D" id="3.50.80.10">
    <property type="entry name" value="D-tyrosyl-tRNA(Tyr) deacylase"/>
    <property type="match status" value="1"/>
</dbReference>
<dbReference type="GO" id="GO:0000049">
    <property type="term" value="F:tRNA binding"/>
    <property type="evidence" value="ECO:0007669"/>
    <property type="project" value="UniProtKB-UniRule"/>
</dbReference>
<dbReference type="GO" id="GO:0043908">
    <property type="term" value="F:Ser(Gly)-tRNA(Ala) hydrolase activity"/>
    <property type="evidence" value="ECO:0007669"/>
    <property type="project" value="UniProtKB-UniRule"/>
</dbReference>
<evidence type="ECO:0000256" key="2">
    <source>
        <dbReference type="ARBA" id="ARBA00022555"/>
    </source>
</evidence>
<dbReference type="PANTHER" id="PTHR10472:SF5">
    <property type="entry name" value="D-AMINOACYL-TRNA DEACYLASE 1"/>
    <property type="match status" value="1"/>
</dbReference>
<dbReference type="OrthoDB" id="9801395at2"/>
<keyword evidence="4" id="KW-0963">Cytoplasm</keyword>
<dbReference type="KEGG" id="abae:CL176_07935"/>
<sequence>MRIIIQKSLASRVLIDDEVRGEITKGFVLLVGVTHEDTMEDVVYCARKVGNMRLFDDEDGKTNLALKDVGGDILSISQFTLYGNTRKGNRPSFINAAAPDHASNLYDALNNELRDQGFHVETGEFGAYMQVEITNDGPMTILIDSKQKDL</sequence>
<comment type="subcellular location">
    <subcellularLocation>
        <location evidence="4">Cytoplasm</location>
    </subcellularLocation>
</comment>
<keyword evidence="3 4" id="KW-0694">RNA-binding</keyword>
<evidence type="ECO:0000313" key="5">
    <source>
        <dbReference type="EMBL" id="AXY25932.1"/>
    </source>
</evidence>
<evidence type="ECO:0000256" key="1">
    <source>
        <dbReference type="ARBA" id="ARBA00009673"/>
    </source>
</evidence>
<comment type="domain">
    <text evidence="4">A Gly-cisPro motif from one monomer fits into the active site of the other monomer to allow specific chiral rejection of L-amino acids.</text>
</comment>
<comment type="subunit">
    <text evidence="4">Homodimer.</text>
</comment>
<dbReference type="GO" id="GO:0005737">
    <property type="term" value="C:cytoplasm"/>
    <property type="evidence" value="ECO:0007669"/>
    <property type="project" value="UniProtKB-SubCell"/>
</dbReference>
<dbReference type="GO" id="GO:0019478">
    <property type="term" value="P:D-amino acid catabolic process"/>
    <property type="evidence" value="ECO:0007669"/>
    <property type="project" value="UniProtKB-UniRule"/>
</dbReference>
<feature type="short sequence motif" description="Gly-cisPro motif, important for rejection of L-amino acids" evidence="4">
    <location>
        <begin position="137"/>
        <end position="138"/>
    </location>
</feature>
<dbReference type="GO" id="GO:0106026">
    <property type="term" value="F:Gly-tRNA(Ala) deacylase activity"/>
    <property type="evidence" value="ECO:0007669"/>
    <property type="project" value="UniProtKB-UniRule"/>
</dbReference>
<dbReference type="RefSeq" id="WP_118990832.1">
    <property type="nucleotide sequence ID" value="NZ_CP023434.1"/>
</dbReference>
<organism evidence="5 6">
    <name type="scientific">Suicoccus acidiformans</name>
    <dbReference type="NCBI Taxonomy" id="2036206"/>
    <lineage>
        <taxon>Bacteria</taxon>
        <taxon>Bacillati</taxon>
        <taxon>Bacillota</taxon>
        <taxon>Bacilli</taxon>
        <taxon>Lactobacillales</taxon>
        <taxon>Aerococcaceae</taxon>
        <taxon>Suicoccus</taxon>
    </lineage>
</organism>
<protein>
    <recommendedName>
        <fullName evidence="4">D-aminoacyl-tRNA deacylase</fullName>
        <shortName evidence="4">DTD</shortName>
        <ecNumber evidence="4">3.1.1.96</ecNumber>
    </recommendedName>
    <alternativeName>
        <fullName evidence="4">Gly-tRNA(Ala) deacylase</fullName>
        <ecNumber evidence="4">3.1.1.-</ecNumber>
    </alternativeName>
</protein>
<accession>A0A347WLH5</accession>
<gene>
    <name evidence="4" type="primary">dtd</name>
    <name evidence="5" type="ORF">CL176_07935</name>
</gene>
<dbReference type="AlphaFoldDB" id="A0A347WLH5"/>
<dbReference type="EC" id="3.1.1.96" evidence="4"/>
<dbReference type="PANTHER" id="PTHR10472">
    <property type="entry name" value="D-TYROSYL-TRNA TYR DEACYLASE"/>
    <property type="match status" value="1"/>
</dbReference>
<dbReference type="HAMAP" id="MF_00518">
    <property type="entry name" value="Deacylase_Dtd"/>
    <property type="match status" value="1"/>
</dbReference>
<keyword evidence="4" id="KW-0378">Hydrolase</keyword>
<comment type="catalytic activity">
    <reaction evidence="4">
        <text>glycyl-tRNA(Ala) + H2O = tRNA(Ala) + glycine + H(+)</text>
        <dbReference type="Rhea" id="RHEA:53744"/>
        <dbReference type="Rhea" id="RHEA-COMP:9657"/>
        <dbReference type="Rhea" id="RHEA-COMP:13640"/>
        <dbReference type="ChEBI" id="CHEBI:15377"/>
        <dbReference type="ChEBI" id="CHEBI:15378"/>
        <dbReference type="ChEBI" id="CHEBI:57305"/>
        <dbReference type="ChEBI" id="CHEBI:78442"/>
        <dbReference type="ChEBI" id="CHEBI:78522"/>
    </reaction>
</comment>
<dbReference type="GO" id="GO:0051500">
    <property type="term" value="F:D-tyrosyl-tRNA(Tyr) deacylase activity"/>
    <property type="evidence" value="ECO:0007669"/>
    <property type="project" value="TreeGrafter"/>
</dbReference>
<dbReference type="CDD" id="cd00563">
    <property type="entry name" value="Dtyr_deacylase"/>
    <property type="match status" value="1"/>
</dbReference>
<evidence type="ECO:0000256" key="4">
    <source>
        <dbReference type="HAMAP-Rule" id="MF_00518"/>
    </source>
</evidence>
<name>A0A347WLH5_9LACT</name>
<dbReference type="NCBIfam" id="TIGR00256">
    <property type="entry name" value="D-aminoacyl-tRNA deacylase"/>
    <property type="match status" value="1"/>
</dbReference>
<comment type="similarity">
    <text evidence="1 4">Belongs to the DTD family.</text>
</comment>
<dbReference type="FunFam" id="3.50.80.10:FF:000001">
    <property type="entry name" value="D-aminoacyl-tRNA deacylase"/>
    <property type="match status" value="1"/>
</dbReference>
<dbReference type="SUPFAM" id="SSF69500">
    <property type="entry name" value="DTD-like"/>
    <property type="match status" value="1"/>
</dbReference>
<dbReference type="Pfam" id="PF02580">
    <property type="entry name" value="Tyr_Deacylase"/>
    <property type="match status" value="1"/>
</dbReference>
<comment type="function">
    <text evidence="4">An aminoacyl-tRNA editing enzyme that deacylates mischarged D-aminoacyl-tRNAs. Also deacylates mischarged glycyl-tRNA(Ala), protecting cells against glycine mischarging by AlaRS. Acts via tRNA-based rather than protein-based catalysis; rejects L-amino acids rather than detecting D-amino acids in the active site. By recycling D-aminoacyl-tRNA to D-amino acids and free tRNA molecules, this enzyme counteracts the toxicity associated with the formation of D-aminoacyl-tRNA entities in vivo and helps enforce protein L-homochirality.</text>
</comment>
<dbReference type="EMBL" id="CP023434">
    <property type="protein sequence ID" value="AXY25932.1"/>
    <property type="molecule type" value="Genomic_DNA"/>
</dbReference>
<keyword evidence="6" id="KW-1185">Reference proteome</keyword>
<keyword evidence="2 4" id="KW-0820">tRNA-binding</keyword>
<dbReference type="Proteomes" id="UP000263232">
    <property type="component" value="Chromosome"/>
</dbReference>
<dbReference type="EC" id="3.1.1.-" evidence="4"/>
<proteinExistence type="inferred from homology"/>
<reference evidence="5 6" key="1">
    <citation type="submission" date="2017-09" db="EMBL/GenBank/DDBJ databases">
        <title>Complete genome sequence of Oxytococcus suis strain ZY16052.</title>
        <authorList>
            <person name="Li F."/>
        </authorList>
    </citation>
    <scope>NUCLEOTIDE SEQUENCE [LARGE SCALE GENOMIC DNA]</scope>
    <source>
        <strain evidence="5 6">ZY16052</strain>
    </source>
</reference>
<comment type="catalytic activity">
    <reaction evidence="4">
        <text>a D-aminoacyl-tRNA + H2O = a tRNA + a D-alpha-amino acid + H(+)</text>
        <dbReference type="Rhea" id="RHEA:13953"/>
        <dbReference type="Rhea" id="RHEA-COMP:10123"/>
        <dbReference type="Rhea" id="RHEA-COMP:10124"/>
        <dbReference type="ChEBI" id="CHEBI:15377"/>
        <dbReference type="ChEBI" id="CHEBI:15378"/>
        <dbReference type="ChEBI" id="CHEBI:59871"/>
        <dbReference type="ChEBI" id="CHEBI:78442"/>
        <dbReference type="ChEBI" id="CHEBI:79333"/>
        <dbReference type="EC" id="3.1.1.96"/>
    </reaction>
</comment>